<evidence type="ECO:0000313" key="3">
    <source>
        <dbReference type="EMBL" id="OWK54027.1"/>
    </source>
</evidence>
<dbReference type="Proteomes" id="UP000197619">
    <property type="component" value="Unassembled WGS sequence"/>
</dbReference>
<evidence type="ECO:0000313" key="4">
    <source>
        <dbReference type="Proteomes" id="UP000197619"/>
    </source>
</evidence>
<feature type="chain" id="PRO_5013143651" evidence="2">
    <location>
        <begin position="18"/>
        <end position="142"/>
    </location>
</feature>
<protein>
    <submittedName>
        <fullName evidence="3">Uncharacterized protein</fullName>
    </submittedName>
</protein>
<sequence length="142" mass="14975">MRKMRLSLCLLSAPARGWVTALFGAAGGAVPTRTWQAKPGGQGEGDEGAGTAAGAAVEGRGRRPASEHGGFLLACASLSLPLSRARLRPGWCRQNENVFCFGFLASPQQCYQPQLPPLCSLPQPAVTPFYNRHDPGARAATK</sequence>
<dbReference type="AlphaFoldDB" id="A0A218UJS5"/>
<keyword evidence="2" id="KW-0732">Signal</keyword>
<organism evidence="3 4">
    <name type="scientific">Lonchura striata</name>
    <name type="common">white-rumped munia</name>
    <dbReference type="NCBI Taxonomy" id="40157"/>
    <lineage>
        <taxon>Eukaryota</taxon>
        <taxon>Metazoa</taxon>
        <taxon>Chordata</taxon>
        <taxon>Craniata</taxon>
        <taxon>Vertebrata</taxon>
        <taxon>Euteleostomi</taxon>
        <taxon>Archelosauria</taxon>
        <taxon>Archosauria</taxon>
        <taxon>Dinosauria</taxon>
        <taxon>Saurischia</taxon>
        <taxon>Theropoda</taxon>
        <taxon>Coelurosauria</taxon>
        <taxon>Aves</taxon>
        <taxon>Neognathae</taxon>
        <taxon>Neoaves</taxon>
        <taxon>Telluraves</taxon>
        <taxon>Australaves</taxon>
        <taxon>Passeriformes</taxon>
        <taxon>Passeroidea</taxon>
        <taxon>Estrildidae</taxon>
        <taxon>Estrildinae</taxon>
        <taxon>Lonchura</taxon>
    </lineage>
</organism>
<evidence type="ECO:0000256" key="2">
    <source>
        <dbReference type="SAM" id="SignalP"/>
    </source>
</evidence>
<accession>A0A218UJS5</accession>
<evidence type="ECO:0000256" key="1">
    <source>
        <dbReference type="SAM" id="MobiDB-lite"/>
    </source>
</evidence>
<feature type="region of interest" description="Disordered" evidence="1">
    <location>
        <begin position="33"/>
        <end position="64"/>
    </location>
</feature>
<proteinExistence type="predicted"/>
<reference evidence="3 4" key="1">
    <citation type="submission" date="2017-05" db="EMBL/GenBank/DDBJ databases">
        <title>Genome of assembly of the Bengalese finch, Lonchura striata domestica.</title>
        <authorList>
            <person name="Colquitt B.M."/>
            <person name="Brainard M.S."/>
        </authorList>
    </citation>
    <scope>NUCLEOTIDE SEQUENCE [LARGE SCALE GENOMIC DNA]</scope>
    <source>
        <strain evidence="3">White83orange57</strain>
    </source>
</reference>
<gene>
    <name evidence="3" type="ORF">RLOC_00004365</name>
</gene>
<comment type="caution">
    <text evidence="3">The sequence shown here is derived from an EMBL/GenBank/DDBJ whole genome shotgun (WGS) entry which is preliminary data.</text>
</comment>
<feature type="compositionally biased region" description="Low complexity" evidence="1">
    <location>
        <begin position="49"/>
        <end position="58"/>
    </location>
</feature>
<feature type="signal peptide" evidence="2">
    <location>
        <begin position="1"/>
        <end position="17"/>
    </location>
</feature>
<name>A0A218UJS5_9PASE</name>
<dbReference type="EMBL" id="MUZQ01000252">
    <property type="protein sequence ID" value="OWK54027.1"/>
    <property type="molecule type" value="Genomic_DNA"/>
</dbReference>
<keyword evidence="4" id="KW-1185">Reference proteome</keyword>